<evidence type="ECO:0000313" key="1">
    <source>
        <dbReference type="EMBL" id="KAK8884231.1"/>
    </source>
</evidence>
<dbReference type="EMBL" id="JAPFFF010000008">
    <property type="protein sequence ID" value="KAK8884231.1"/>
    <property type="molecule type" value="Genomic_DNA"/>
</dbReference>
<dbReference type="Proteomes" id="UP001470230">
    <property type="component" value="Unassembled WGS sequence"/>
</dbReference>
<name>A0ABR2JZE2_9EUKA</name>
<comment type="caution">
    <text evidence="1">The sequence shown here is derived from an EMBL/GenBank/DDBJ whole genome shotgun (WGS) entry which is preliminary data.</text>
</comment>
<gene>
    <name evidence="1" type="ORF">M9Y10_043337</name>
</gene>
<protein>
    <submittedName>
        <fullName evidence="1">Uncharacterized protein</fullName>
    </submittedName>
</protein>
<keyword evidence="2" id="KW-1185">Reference proteome</keyword>
<organism evidence="1 2">
    <name type="scientific">Tritrichomonas musculus</name>
    <dbReference type="NCBI Taxonomy" id="1915356"/>
    <lineage>
        <taxon>Eukaryota</taxon>
        <taxon>Metamonada</taxon>
        <taxon>Parabasalia</taxon>
        <taxon>Tritrichomonadida</taxon>
        <taxon>Tritrichomonadidae</taxon>
        <taxon>Tritrichomonas</taxon>
    </lineage>
</organism>
<sequence>MYGALKPHKSAQSSRHNLKFFDSTDLASGNNNHENTINNFTESKTPAYFVVSGLLRNDENEVRESSILKNSKFGNLPIKMKERNIRHNIKFFNSIEMQRSQSEQNDEKLPGYFQVNDALQTMDQNSKQATKLFI</sequence>
<reference evidence="1 2" key="1">
    <citation type="submission" date="2024-04" db="EMBL/GenBank/DDBJ databases">
        <title>Tritrichomonas musculus Genome.</title>
        <authorList>
            <person name="Alves-Ferreira E."/>
            <person name="Grigg M."/>
            <person name="Lorenzi H."/>
            <person name="Galac M."/>
        </authorList>
    </citation>
    <scope>NUCLEOTIDE SEQUENCE [LARGE SCALE GENOMIC DNA]</scope>
    <source>
        <strain evidence="1 2">EAF2021</strain>
    </source>
</reference>
<evidence type="ECO:0000313" key="2">
    <source>
        <dbReference type="Proteomes" id="UP001470230"/>
    </source>
</evidence>
<accession>A0ABR2JZE2</accession>
<proteinExistence type="predicted"/>